<dbReference type="Proteomes" id="UP001597361">
    <property type="component" value="Unassembled WGS sequence"/>
</dbReference>
<feature type="chain" id="PRO_5045576197" evidence="5">
    <location>
        <begin position="29"/>
        <end position="384"/>
    </location>
</feature>
<dbReference type="PANTHER" id="PTHR22925:SF3">
    <property type="entry name" value="GLYCOSYL HYDROLASE FAMILY PROTEIN 43"/>
    <property type="match status" value="1"/>
</dbReference>
<evidence type="ECO:0000256" key="1">
    <source>
        <dbReference type="ARBA" id="ARBA00009865"/>
    </source>
</evidence>
<dbReference type="Pfam" id="PF04616">
    <property type="entry name" value="Glyco_hydro_43"/>
    <property type="match status" value="1"/>
</dbReference>
<evidence type="ECO:0000256" key="2">
    <source>
        <dbReference type="ARBA" id="ARBA00022801"/>
    </source>
</evidence>
<keyword evidence="5" id="KW-0732">Signal</keyword>
<sequence length="384" mass="43518">MKKSKLRHFKLLSTFLLIQMLSVSIGHAQEYKSFTPGEIWKDDQGTHINAHGGGLLYHDGIYYWYGEHKTAGRGGNRALVGVGCYASTDLYNWENKGIALPVDAEGSGSDIEKGSVIERPKVIYNESSGKFVMWFHLELKDKGYEAARTALAISDTPTGPFTFVKSLRPNAKTWPIDFPESWKTKSIQEKDLKAWTDQWKNEVSEGLFVRRDFEGGQMSRDMTLFVDEDGKAYHIHSAEENLTLHISELTDDYLDFTGKWAILEPAGHNEAPAIFKKDGRYYMITSGCTGWDPNAARSFVADDIMGPWESLGNPAQGKDADITFDSQSTYILPVQGKEGAFIFMADRWRPQNAIDGRYVWLPIMFEDGRPVLHWKDTWSIEIFD</sequence>
<dbReference type="CDD" id="cd18825">
    <property type="entry name" value="GH43_CtGH43-like"/>
    <property type="match status" value="1"/>
</dbReference>
<accession>A0ABW4VR16</accession>
<keyword evidence="2 4" id="KW-0378">Hydrolase</keyword>
<dbReference type="EMBL" id="JBHUHR010000027">
    <property type="protein sequence ID" value="MFD2035205.1"/>
    <property type="molecule type" value="Genomic_DNA"/>
</dbReference>
<dbReference type="GO" id="GO:0016787">
    <property type="term" value="F:hydrolase activity"/>
    <property type="evidence" value="ECO:0007669"/>
    <property type="project" value="UniProtKB-KW"/>
</dbReference>
<evidence type="ECO:0000256" key="4">
    <source>
        <dbReference type="RuleBase" id="RU361187"/>
    </source>
</evidence>
<dbReference type="InterPro" id="IPR023296">
    <property type="entry name" value="Glyco_hydro_beta-prop_sf"/>
</dbReference>
<organism evidence="6 7">
    <name type="scientific">Belliella marina</name>
    <dbReference type="NCBI Taxonomy" id="1644146"/>
    <lineage>
        <taxon>Bacteria</taxon>
        <taxon>Pseudomonadati</taxon>
        <taxon>Bacteroidota</taxon>
        <taxon>Cytophagia</taxon>
        <taxon>Cytophagales</taxon>
        <taxon>Cyclobacteriaceae</taxon>
        <taxon>Belliella</taxon>
    </lineage>
</organism>
<keyword evidence="7" id="KW-1185">Reference proteome</keyword>
<evidence type="ECO:0000313" key="6">
    <source>
        <dbReference type="EMBL" id="MFD2035205.1"/>
    </source>
</evidence>
<evidence type="ECO:0000313" key="7">
    <source>
        <dbReference type="Proteomes" id="UP001597361"/>
    </source>
</evidence>
<comment type="similarity">
    <text evidence="1 4">Belongs to the glycosyl hydrolase 43 family.</text>
</comment>
<dbReference type="PANTHER" id="PTHR22925">
    <property type="entry name" value="GLYCOSYL HYDROLASE 43 FAMILY MEMBER"/>
    <property type="match status" value="1"/>
</dbReference>
<dbReference type="SUPFAM" id="SSF75005">
    <property type="entry name" value="Arabinanase/levansucrase/invertase"/>
    <property type="match status" value="1"/>
</dbReference>
<protein>
    <submittedName>
        <fullName evidence="6">Glycoside hydrolase family 43 protein</fullName>
    </submittedName>
</protein>
<evidence type="ECO:0000256" key="3">
    <source>
        <dbReference type="ARBA" id="ARBA00023295"/>
    </source>
</evidence>
<dbReference type="Gene3D" id="2.115.10.20">
    <property type="entry name" value="Glycosyl hydrolase domain, family 43"/>
    <property type="match status" value="1"/>
</dbReference>
<gene>
    <name evidence="6" type="ORF">ACFSKL_10405</name>
</gene>
<proteinExistence type="inferred from homology"/>
<keyword evidence="3 4" id="KW-0326">Glycosidase</keyword>
<reference evidence="7" key="1">
    <citation type="journal article" date="2019" name="Int. J. Syst. Evol. Microbiol.">
        <title>The Global Catalogue of Microorganisms (GCM) 10K type strain sequencing project: providing services to taxonomists for standard genome sequencing and annotation.</title>
        <authorList>
            <consortium name="The Broad Institute Genomics Platform"/>
            <consortium name="The Broad Institute Genome Sequencing Center for Infectious Disease"/>
            <person name="Wu L."/>
            <person name="Ma J."/>
        </authorList>
    </citation>
    <scope>NUCLEOTIDE SEQUENCE [LARGE SCALE GENOMIC DNA]</scope>
    <source>
        <strain evidence="7">CGMCC 1.15180</strain>
    </source>
</reference>
<dbReference type="InterPro" id="IPR006710">
    <property type="entry name" value="Glyco_hydro_43"/>
</dbReference>
<name>A0ABW4VR16_9BACT</name>
<dbReference type="RefSeq" id="WP_376886000.1">
    <property type="nucleotide sequence ID" value="NZ_JBHUHR010000027.1"/>
</dbReference>
<evidence type="ECO:0000256" key="5">
    <source>
        <dbReference type="SAM" id="SignalP"/>
    </source>
</evidence>
<comment type="caution">
    <text evidence="6">The sequence shown here is derived from an EMBL/GenBank/DDBJ whole genome shotgun (WGS) entry which is preliminary data.</text>
</comment>
<feature type="signal peptide" evidence="5">
    <location>
        <begin position="1"/>
        <end position="28"/>
    </location>
</feature>